<dbReference type="PANTHER" id="PTHR12106:SF47">
    <property type="entry name" value="VPS10 DOMAIN-CONTAINING RECEPTOR SORCS3-LIKE"/>
    <property type="match status" value="1"/>
</dbReference>
<feature type="transmembrane region" description="Helical" evidence="6">
    <location>
        <begin position="817"/>
        <end position="839"/>
    </location>
</feature>
<dbReference type="CDD" id="cd00146">
    <property type="entry name" value="PKD"/>
    <property type="match status" value="2"/>
</dbReference>
<dbReference type="PANTHER" id="PTHR12106">
    <property type="entry name" value="SORTILIN RELATED"/>
    <property type="match status" value="1"/>
</dbReference>
<evidence type="ECO:0000256" key="1">
    <source>
        <dbReference type="ARBA" id="ARBA00004479"/>
    </source>
</evidence>
<dbReference type="Pfam" id="PF15901">
    <property type="entry name" value="Sortilin_C"/>
    <property type="match status" value="1"/>
</dbReference>
<evidence type="ECO:0000256" key="2">
    <source>
        <dbReference type="ARBA" id="ARBA00010818"/>
    </source>
</evidence>
<dbReference type="GO" id="GO:0005794">
    <property type="term" value="C:Golgi apparatus"/>
    <property type="evidence" value="ECO:0007669"/>
    <property type="project" value="TreeGrafter"/>
</dbReference>
<keyword evidence="5" id="KW-0325">Glycoprotein</keyword>
<keyword evidence="4 6" id="KW-0472">Membrane</keyword>
<proteinExistence type="inferred from homology"/>
<evidence type="ECO:0000256" key="3">
    <source>
        <dbReference type="ARBA" id="ARBA00022737"/>
    </source>
</evidence>
<reference evidence="8" key="1">
    <citation type="submission" date="2014-12" db="EMBL/GenBank/DDBJ databases">
        <title>Insight into the proteome of Arion vulgaris.</title>
        <authorList>
            <person name="Aradska J."/>
            <person name="Bulat T."/>
            <person name="Smidak R."/>
            <person name="Sarate P."/>
            <person name="Gangsoo J."/>
            <person name="Sialana F."/>
            <person name="Bilban M."/>
            <person name="Lubec G."/>
        </authorList>
    </citation>
    <scope>NUCLEOTIDE SEQUENCE</scope>
    <source>
        <tissue evidence="8">Skin</tissue>
    </source>
</reference>
<evidence type="ECO:0000259" key="7">
    <source>
        <dbReference type="PROSITE" id="PS50093"/>
    </source>
</evidence>
<dbReference type="Gene3D" id="2.60.40.10">
    <property type="entry name" value="Immunoglobulins"/>
    <property type="match status" value="2"/>
</dbReference>
<dbReference type="InterPro" id="IPR015943">
    <property type="entry name" value="WD40/YVTN_repeat-like_dom_sf"/>
</dbReference>
<dbReference type="Gene3D" id="3.30.60.270">
    <property type="match status" value="1"/>
</dbReference>
<evidence type="ECO:0000313" key="8">
    <source>
        <dbReference type="EMBL" id="CEK87862.1"/>
    </source>
</evidence>
<dbReference type="SUPFAM" id="SSF49299">
    <property type="entry name" value="PKD domain"/>
    <property type="match status" value="2"/>
</dbReference>
<feature type="non-terminal residue" evidence="8">
    <location>
        <position position="1"/>
    </location>
</feature>
<keyword evidence="6" id="KW-0812">Transmembrane</keyword>
<evidence type="ECO:0000256" key="6">
    <source>
        <dbReference type="SAM" id="Phobius"/>
    </source>
</evidence>
<dbReference type="InterPro" id="IPR035986">
    <property type="entry name" value="PKD_dom_sf"/>
</dbReference>
<evidence type="ECO:0000256" key="5">
    <source>
        <dbReference type="ARBA" id="ARBA00023180"/>
    </source>
</evidence>
<dbReference type="AlphaFoldDB" id="A0A0B7B4R3"/>
<dbReference type="InterPro" id="IPR013783">
    <property type="entry name" value="Ig-like_fold"/>
</dbReference>
<keyword evidence="3" id="KW-0677">Repeat</keyword>
<dbReference type="GO" id="GO:0016020">
    <property type="term" value="C:membrane"/>
    <property type="evidence" value="ECO:0007669"/>
    <property type="project" value="UniProtKB-SubCell"/>
</dbReference>
<organism evidence="8">
    <name type="scientific">Arion vulgaris</name>
    <dbReference type="NCBI Taxonomy" id="1028688"/>
    <lineage>
        <taxon>Eukaryota</taxon>
        <taxon>Metazoa</taxon>
        <taxon>Spiralia</taxon>
        <taxon>Lophotrochozoa</taxon>
        <taxon>Mollusca</taxon>
        <taxon>Gastropoda</taxon>
        <taxon>Heterobranchia</taxon>
        <taxon>Euthyneura</taxon>
        <taxon>Panpulmonata</taxon>
        <taxon>Eupulmonata</taxon>
        <taxon>Stylommatophora</taxon>
        <taxon>Helicina</taxon>
        <taxon>Arionoidea</taxon>
        <taxon>Arionidae</taxon>
        <taxon>Arion</taxon>
    </lineage>
</organism>
<dbReference type="SMART" id="SM00602">
    <property type="entry name" value="VPS10"/>
    <property type="match status" value="1"/>
</dbReference>
<dbReference type="Pfam" id="PF15902">
    <property type="entry name" value="Sortilin-Vps10"/>
    <property type="match status" value="1"/>
</dbReference>
<dbReference type="GO" id="GO:0006892">
    <property type="term" value="P:post-Golgi vesicle-mediated transport"/>
    <property type="evidence" value="ECO:0007669"/>
    <property type="project" value="TreeGrafter"/>
</dbReference>
<dbReference type="Gene3D" id="2.10.70.80">
    <property type="match status" value="1"/>
</dbReference>
<dbReference type="InterPro" id="IPR031778">
    <property type="entry name" value="Sortilin_N"/>
</dbReference>
<keyword evidence="6" id="KW-1133">Transmembrane helix</keyword>
<dbReference type="InterPro" id="IPR000601">
    <property type="entry name" value="PKD_dom"/>
</dbReference>
<comment type="similarity">
    <text evidence="2">Belongs to the VPS10-related sortilin family. SORCS subfamily.</text>
</comment>
<dbReference type="EMBL" id="HACG01040997">
    <property type="protein sequence ID" value="CEK87862.1"/>
    <property type="molecule type" value="Transcribed_RNA"/>
</dbReference>
<sequence>SLNQRKLYVSTDFAEHWKLLLDNVLPNFYWGVEGIDSDVDIVHMEIEAGMPSQAIYKACIVPDCKDATFDQIGPFIADSLVVHKEYIFVQKSSSYDSESYLVVSYNRTKFQRAYFPGDLKTDDFMLLNLDDGQVFIAVNHGDYVNLYLSEVTGQYYVLSFANIYHIMRLGYFEIDFHEVQGMNWTFLANKRERSGVQTYISFDKGGNWSPLTVNKSCSVAKQCLLLLEVKQSLLLSSMLSQTNAPGIILAHGIIGQESSVFTSNDGGATWLKALNVDGTPLVGRYRFNILDQGSILTAVPDGLLTGLSSKTVFYSSDEGVHWKQQEFDSKGLIVKGVLTEPGSLTMVESIFGHEGPGIPWTVLKLNFSNVFSVKCGPSNYSDWHPKDYNNAESSLDNNCILGQNIVYKRRNPEANCYNGEILIVRTEKNYTCECTAEDYECDFGYEEVNTDCKQTKWFDDTYSPPECDKGGDYNKSQGYRKIPADVCIENKSYQKKYGKVTTVCPSIAPSKLTIALEARKLTSGKELAFHLEQAGGSKFDSKYTWDFGDGSKPLVDTEFQNASHKTHIFSVAGHYNINVVAENKKGKANVSASVHVQDPLVSVYLIAPAAGKTGLSVTFSVIPTSSTRMVETNSDHVHFSWTFGDESVGSLPLLTWNNSVTHVFNKAGSYRMSVEAVNSVSSVYKEQSIQMFDDAEILVLTFSSNVNKYMSSPVILELFTLRIKQQLAEDLGVNLARLEAVVVNTVPTTVHLYVFPSSLPGEETATNIRDTVISQVQKGVLGVNLFGKLYEAGEIITITSAEKLISPDHSSGPNMKAVYIATPVLVLVVAVSLVSFMYCRKKLHSLRQYNILHTHDDSDALLDDDEAPLDLNVDFGTRESSRDDSILDAGGSHLVMVTGGRSSDNAENC</sequence>
<dbReference type="CDD" id="cd15482">
    <property type="entry name" value="Sialidase_non-viral"/>
    <property type="match status" value="1"/>
</dbReference>
<dbReference type="SMART" id="SM00089">
    <property type="entry name" value="PKD"/>
    <property type="match status" value="2"/>
</dbReference>
<accession>A0A0B7B4R3</accession>
<dbReference type="PROSITE" id="PS50093">
    <property type="entry name" value="PKD"/>
    <property type="match status" value="2"/>
</dbReference>
<feature type="domain" description="PKD" evidence="7">
    <location>
        <begin position="631"/>
        <end position="682"/>
    </location>
</feature>
<protein>
    <recommendedName>
        <fullName evidence="7">PKD domain-containing protein</fullName>
    </recommendedName>
</protein>
<comment type="subcellular location">
    <subcellularLocation>
        <location evidence="1">Membrane</location>
        <topology evidence="1">Single-pass type I membrane protein</topology>
    </subcellularLocation>
</comment>
<dbReference type="InterPro" id="IPR050310">
    <property type="entry name" value="VPS10-sortilin"/>
</dbReference>
<dbReference type="Pfam" id="PF00801">
    <property type="entry name" value="PKD"/>
    <property type="match status" value="2"/>
</dbReference>
<feature type="domain" description="PKD" evidence="7">
    <location>
        <begin position="510"/>
        <end position="603"/>
    </location>
</feature>
<dbReference type="InterPro" id="IPR022409">
    <property type="entry name" value="PKD/Chitinase_dom"/>
</dbReference>
<dbReference type="Gene3D" id="2.130.10.10">
    <property type="entry name" value="YVTN repeat-like/Quinoprotein amine dehydrogenase"/>
    <property type="match status" value="1"/>
</dbReference>
<name>A0A0B7B4R3_9EUPU</name>
<dbReference type="InterPro" id="IPR031777">
    <property type="entry name" value="Sortilin_C"/>
</dbReference>
<dbReference type="InterPro" id="IPR006581">
    <property type="entry name" value="VPS10"/>
</dbReference>
<gene>
    <name evidence="8" type="primary">ORF161797</name>
</gene>
<evidence type="ECO:0000256" key="4">
    <source>
        <dbReference type="ARBA" id="ARBA00023136"/>
    </source>
</evidence>
<dbReference type="SUPFAM" id="SSF110296">
    <property type="entry name" value="Oligoxyloglucan reducing end-specific cellobiohydrolase"/>
    <property type="match status" value="1"/>
</dbReference>